<comment type="similarity">
    <text evidence="2">Belongs to the short-chain dehydrogenases/reductases (SDR) family.</text>
</comment>
<keyword evidence="11" id="KW-0472">Membrane</keyword>
<keyword evidence="11" id="KW-1133">Transmembrane helix</keyword>
<evidence type="ECO:0000256" key="7">
    <source>
        <dbReference type="ARBA" id="ARBA00040597"/>
    </source>
</evidence>
<evidence type="ECO:0000313" key="13">
    <source>
        <dbReference type="Proteomes" id="UP000826234"/>
    </source>
</evidence>
<comment type="catalytic activity">
    <reaction evidence="9">
        <text>cortisone + NADPH + H(+) = cortisol + NADP(+)</text>
        <dbReference type="Rhea" id="RHEA:68616"/>
        <dbReference type="ChEBI" id="CHEBI:15378"/>
        <dbReference type="ChEBI" id="CHEBI:16962"/>
        <dbReference type="ChEBI" id="CHEBI:17650"/>
        <dbReference type="ChEBI" id="CHEBI:57783"/>
        <dbReference type="ChEBI" id="CHEBI:58349"/>
    </reaction>
    <physiologicalReaction direction="right-to-left" evidence="9">
        <dbReference type="Rhea" id="RHEA:68618"/>
    </physiologicalReaction>
</comment>
<feature type="transmembrane region" description="Helical" evidence="11">
    <location>
        <begin position="35"/>
        <end position="54"/>
    </location>
</feature>
<dbReference type="PANTHER" id="PTHR44279:SF3">
    <property type="entry name" value="HYDROXYSTEROID 11-BETA-DEHYDROGENASE 1-LIKE PROTEIN"/>
    <property type="match status" value="1"/>
</dbReference>
<gene>
    <name evidence="12" type="ORF">JD844_034132</name>
</gene>
<feature type="transmembrane region" description="Helical" evidence="11">
    <location>
        <begin position="63"/>
        <end position="81"/>
    </location>
</feature>
<dbReference type="InterPro" id="IPR036291">
    <property type="entry name" value="NAD(P)-bd_dom_sf"/>
</dbReference>
<keyword evidence="13" id="KW-1185">Reference proteome</keyword>
<dbReference type="Proteomes" id="UP000826234">
    <property type="component" value="Unassembled WGS sequence"/>
</dbReference>
<organism evidence="12 13">
    <name type="scientific">Phrynosoma platyrhinos</name>
    <name type="common">Desert horned lizard</name>
    <dbReference type="NCBI Taxonomy" id="52577"/>
    <lineage>
        <taxon>Eukaryota</taxon>
        <taxon>Metazoa</taxon>
        <taxon>Chordata</taxon>
        <taxon>Craniata</taxon>
        <taxon>Vertebrata</taxon>
        <taxon>Euteleostomi</taxon>
        <taxon>Lepidosauria</taxon>
        <taxon>Squamata</taxon>
        <taxon>Bifurcata</taxon>
        <taxon>Unidentata</taxon>
        <taxon>Episquamata</taxon>
        <taxon>Toxicofera</taxon>
        <taxon>Iguania</taxon>
        <taxon>Phrynosomatidae</taxon>
        <taxon>Phrynosomatinae</taxon>
        <taxon>Phrynosoma</taxon>
    </lineage>
</organism>
<evidence type="ECO:0000313" key="12">
    <source>
        <dbReference type="EMBL" id="KAH0625834.1"/>
    </source>
</evidence>
<dbReference type="InterPro" id="IPR051253">
    <property type="entry name" value="11-beta-HSD"/>
</dbReference>
<dbReference type="InterPro" id="IPR020904">
    <property type="entry name" value="Sc_DH/Rdtase_CS"/>
</dbReference>
<evidence type="ECO:0000256" key="1">
    <source>
        <dbReference type="ARBA" id="ARBA00004613"/>
    </source>
</evidence>
<reference evidence="12 13" key="1">
    <citation type="journal article" date="2022" name="Gigascience">
        <title>A chromosome-level genome assembly and annotation of the desert horned lizard, Phrynosoma platyrhinos, provides insight into chromosomal rearrangements among reptiles.</title>
        <authorList>
            <person name="Koochekian N."/>
            <person name="Ascanio A."/>
            <person name="Farleigh K."/>
            <person name="Card D.C."/>
            <person name="Schield D.R."/>
            <person name="Castoe T.A."/>
            <person name="Jezkova T."/>
        </authorList>
    </citation>
    <scope>NUCLEOTIDE SEQUENCE [LARGE SCALE GENOMIC DNA]</scope>
    <source>
        <strain evidence="12">NK-2021</strain>
    </source>
</reference>
<accession>A0ABQ7T8I2</accession>
<keyword evidence="3" id="KW-0964">Secreted</keyword>
<dbReference type="Gene3D" id="3.40.50.720">
    <property type="entry name" value="NAD(P)-binding Rossmann-like Domain"/>
    <property type="match status" value="2"/>
</dbReference>
<dbReference type="SUPFAM" id="SSF51735">
    <property type="entry name" value="NAD(P)-binding Rossmann-fold domains"/>
    <property type="match status" value="1"/>
</dbReference>
<comment type="subcellular location">
    <subcellularLocation>
        <location evidence="1">Secreted</location>
    </subcellularLocation>
</comment>
<evidence type="ECO:0000256" key="5">
    <source>
        <dbReference type="ARBA" id="ARBA00022857"/>
    </source>
</evidence>
<evidence type="ECO:0000256" key="2">
    <source>
        <dbReference type="ARBA" id="ARBA00006484"/>
    </source>
</evidence>
<comment type="function">
    <text evidence="10">Unidirectional NADP(+)-dependent cortisol dehydrogenase (in vitro).</text>
</comment>
<proteinExistence type="inferred from homology"/>
<keyword evidence="5" id="KW-0521">NADP</keyword>
<evidence type="ECO:0000256" key="6">
    <source>
        <dbReference type="ARBA" id="ARBA00023002"/>
    </source>
</evidence>
<keyword evidence="4" id="KW-0732">Signal</keyword>
<dbReference type="PRINTS" id="PR00081">
    <property type="entry name" value="GDHRDH"/>
</dbReference>
<evidence type="ECO:0000256" key="8">
    <source>
        <dbReference type="ARBA" id="ARBA00042169"/>
    </source>
</evidence>
<evidence type="ECO:0000256" key="3">
    <source>
        <dbReference type="ARBA" id="ARBA00022525"/>
    </source>
</evidence>
<name>A0ABQ7T8I2_PHRPL</name>
<protein>
    <recommendedName>
        <fullName evidence="7">Hydroxysteroid 11-beta-dehydrogenase 1-like protein</fullName>
    </recommendedName>
    <alternativeName>
        <fullName evidence="8">11-beta-hydroxysteroid dehydrogenase type 3</fullName>
    </alternativeName>
</protein>
<evidence type="ECO:0000256" key="4">
    <source>
        <dbReference type="ARBA" id="ARBA00022729"/>
    </source>
</evidence>
<dbReference type="Pfam" id="PF00106">
    <property type="entry name" value="adh_short"/>
    <property type="match status" value="1"/>
</dbReference>
<evidence type="ECO:0000256" key="11">
    <source>
        <dbReference type="SAM" id="Phobius"/>
    </source>
</evidence>
<sequence>MWEVSTALYFLISPFQPLPSSRKSMERIQTCEPDFHFNLWILLPAATFPTYFVWKSEGEMRGITLLLSVLAILVLWVAFSWRDTFDPESLSDARVLVTGASDGIGEQMAYHYARFGAQIVLTARREAVLQKVMMKCLELGAKKVFYFPADMASPTEPENLVRFALQHLGGLDYVVNFFSYVSIASAALPALMETKGSLVVVSSLAGRISNPFISAYAATKFALEGFFGSLRHELIMQKKDVSITLCFLGFIDTESAMKITGGKVTNTPAPASEAALAIVKGGATRATEVVYPWTIQLLFLIRDWFPEQRDKIIRGNFIYDPPLD</sequence>
<dbReference type="EMBL" id="JAIPUX010000953">
    <property type="protein sequence ID" value="KAH0625834.1"/>
    <property type="molecule type" value="Genomic_DNA"/>
</dbReference>
<dbReference type="InterPro" id="IPR002347">
    <property type="entry name" value="SDR_fam"/>
</dbReference>
<keyword evidence="11" id="KW-0812">Transmembrane</keyword>
<evidence type="ECO:0000256" key="10">
    <source>
        <dbReference type="ARBA" id="ARBA00093430"/>
    </source>
</evidence>
<comment type="caution">
    <text evidence="12">The sequence shown here is derived from an EMBL/GenBank/DDBJ whole genome shotgun (WGS) entry which is preliminary data.</text>
</comment>
<keyword evidence="6" id="KW-0560">Oxidoreductase</keyword>
<dbReference type="PROSITE" id="PS00061">
    <property type="entry name" value="ADH_SHORT"/>
    <property type="match status" value="1"/>
</dbReference>
<evidence type="ECO:0000256" key="9">
    <source>
        <dbReference type="ARBA" id="ARBA00093198"/>
    </source>
</evidence>
<dbReference type="PANTHER" id="PTHR44279">
    <property type="entry name" value="HYDROXYSTEROID (11-BETA) DEHYDROGENASE 1-LIKE B-RELATED"/>
    <property type="match status" value="1"/>
</dbReference>